<name>A0ABV6KW85_9BACI</name>
<sequence>MKISDKELMDAYAAALKLALDHELIQLLEEEVDKRKLRQLVENYSIEQ</sequence>
<organism evidence="1 2">
    <name type="scientific">Robertmurraya beringensis</name>
    <dbReference type="NCBI Taxonomy" id="641660"/>
    <lineage>
        <taxon>Bacteria</taxon>
        <taxon>Bacillati</taxon>
        <taxon>Bacillota</taxon>
        <taxon>Bacilli</taxon>
        <taxon>Bacillales</taxon>
        <taxon>Bacillaceae</taxon>
        <taxon>Robertmurraya</taxon>
    </lineage>
</organism>
<reference evidence="1 2" key="1">
    <citation type="submission" date="2024-09" db="EMBL/GenBank/DDBJ databases">
        <authorList>
            <person name="Sun Q."/>
            <person name="Mori K."/>
        </authorList>
    </citation>
    <scope>NUCLEOTIDE SEQUENCE [LARGE SCALE GENOMIC DNA]</scope>
    <source>
        <strain evidence="1 2">CGMCC 1.9126</strain>
    </source>
</reference>
<accession>A0ABV6KW85</accession>
<dbReference type="Gene3D" id="1.10.287.1100">
    <property type="entry name" value="Sporulation inhibitor A"/>
    <property type="match status" value="1"/>
</dbReference>
<keyword evidence="2" id="KW-1185">Reference proteome</keyword>
<evidence type="ECO:0000313" key="1">
    <source>
        <dbReference type="EMBL" id="MFC0477589.1"/>
    </source>
</evidence>
<dbReference type="SUPFAM" id="SSF100985">
    <property type="entry name" value="Sporulation inhibitor Sda"/>
    <property type="match status" value="1"/>
</dbReference>
<proteinExistence type="predicted"/>
<dbReference type="InterPro" id="IPR036916">
    <property type="entry name" value="Sda_sf"/>
</dbReference>
<keyword evidence="1" id="KW-0649">Protein kinase inhibitor</keyword>
<dbReference type="RefSeq" id="WP_160547277.1">
    <property type="nucleotide sequence ID" value="NZ_JBHLUU010000123.1"/>
</dbReference>
<dbReference type="Pfam" id="PF08970">
    <property type="entry name" value="Sda"/>
    <property type="match status" value="1"/>
</dbReference>
<dbReference type="GO" id="GO:0004860">
    <property type="term" value="F:protein kinase inhibitor activity"/>
    <property type="evidence" value="ECO:0007669"/>
    <property type="project" value="UniProtKB-KW"/>
</dbReference>
<dbReference type="Proteomes" id="UP001589738">
    <property type="component" value="Unassembled WGS sequence"/>
</dbReference>
<dbReference type="EMBL" id="JBHLUU010000123">
    <property type="protein sequence ID" value="MFC0477589.1"/>
    <property type="molecule type" value="Genomic_DNA"/>
</dbReference>
<gene>
    <name evidence="1" type="primary">sda</name>
    <name evidence="1" type="ORF">ACFFHF_20565</name>
</gene>
<comment type="caution">
    <text evidence="1">The sequence shown here is derived from an EMBL/GenBank/DDBJ whole genome shotgun (WGS) entry which is preliminary data.</text>
</comment>
<evidence type="ECO:0000313" key="2">
    <source>
        <dbReference type="Proteomes" id="UP001589738"/>
    </source>
</evidence>
<dbReference type="InterPro" id="IPR015064">
    <property type="entry name" value="Sda"/>
</dbReference>
<protein>
    <submittedName>
        <fullName evidence="1">Sporulation histidine kinase inhibitor Sda</fullName>
    </submittedName>
</protein>